<proteinExistence type="predicted"/>
<dbReference type="PANTHER" id="PTHR11538">
    <property type="entry name" value="PHENYLALANYL-TRNA SYNTHETASE"/>
    <property type="match status" value="1"/>
</dbReference>
<dbReference type="Pfam" id="PF10354">
    <property type="entry name" value="BMT5-like"/>
    <property type="match status" value="1"/>
</dbReference>
<dbReference type="PANTHER" id="PTHR11538:SF26">
    <property type="entry name" value="FERREDOXIN-FOLD ANTICODON-BINDING DOMAIN-CONTAINING PROTEIN 1"/>
    <property type="match status" value="1"/>
</dbReference>
<dbReference type="AlphaFoldDB" id="A0AAU9R3Y0"/>
<dbReference type="Proteomes" id="UP000836841">
    <property type="component" value="Chromosome 1"/>
</dbReference>
<evidence type="ECO:0000313" key="3">
    <source>
        <dbReference type="Proteomes" id="UP000836841"/>
    </source>
</evidence>
<dbReference type="GO" id="GO:0005737">
    <property type="term" value="C:cytoplasm"/>
    <property type="evidence" value="ECO:0007669"/>
    <property type="project" value="TreeGrafter"/>
</dbReference>
<dbReference type="FunFam" id="3.40.50.150:FF:000440">
    <property type="entry name" value="Os09g0479300 protein"/>
    <property type="match status" value="1"/>
</dbReference>
<evidence type="ECO:0000313" key="2">
    <source>
        <dbReference type="EMBL" id="CAH2033432.1"/>
    </source>
</evidence>
<dbReference type="EMBL" id="OU466857">
    <property type="protein sequence ID" value="CAH2033432.1"/>
    <property type="molecule type" value="Genomic_DNA"/>
</dbReference>
<reference evidence="2 3" key="1">
    <citation type="submission" date="2022-03" db="EMBL/GenBank/DDBJ databases">
        <authorList>
            <person name="Nunn A."/>
            <person name="Chopra R."/>
            <person name="Nunn A."/>
            <person name="Contreras Garrido A."/>
        </authorList>
    </citation>
    <scope>NUCLEOTIDE SEQUENCE [LARGE SCALE GENOMIC DNA]</scope>
</reference>
<evidence type="ECO:0000259" key="1">
    <source>
        <dbReference type="Pfam" id="PF10354"/>
    </source>
</evidence>
<dbReference type="InterPro" id="IPR019446">
    <property type="entry name" value="BMT5-like"/>
</dbReference>
<gene>
    <name evidence="2" type="ORF">TAV2_LOCUS1732</name>
</gene>
<keyword evidence="3" id="KW-1185">Reference proteome</keyword>
<dbReference type="GO" id="GO:0070475">
    <property type="term" value="P:rRNA base methylation"/>
    <property type="evidence" value="ECO:0007669"/>
    <property type="project" value="InterPro"/>
</dbReference>
<organism evidence="2 3">
    <name type="scientific">Thlaspi arvense</name>
    <name type="common">Field penny-cress</name>
    <dbReference type="NCBI Taxonomy" id="13288"/>
    <lineage>
        <taxon>Eukaryota</taxon>
        <taxon>Viridiplantae</taxon>
        <taxon>Streptophyta</taxon>
        <taxon>Embryophyta</taxon>
        <taxon>Tracheophyta</taxon>
        <taxon>Spermatophyta</taxon>
        <taxon>Magnoliopsida</taxon>
        <taxon>eudicotyledons</taxon>
        <taxon>Gunneridae</taxon>
        <taxon>Pentapetalae</taxon>
        <taxon>rosids</taxon>
        <taxon>malvids</taxon>
        <taxon>Brassicales</taxon>
        <taxon>Brassicaceae</taxon>
        <taxon>Thlaspideae</taxon>
        <taxon>Thlaspi</taxon>
    </lineage>
</organism>
<protein>
    <recommendedName>
        <fullName evidence="1">25S rRNA (uridine-N(3))-methyltransferase BMT5-like domain-containing protein</fullName>
    </recommendedName>
</protein>
<dbReference type="GO" id="GO:0070042">
    <property type="term" value="F:rRNA (uridine-N3-)-methyltransferase activity"/>
    <property type="evidence" value="ECO:0007669"/>
    <property type="project" value="InterPro"/>
</dbReference>
<accession>A0AAU9R3Y0</accession>
<name>A0AAU9R3Y0_THLAR</name>
<sequence>MSSFICKITAMAMRELSEPSRDRDNDKEVWVKHYSSNHQMLLVGEGDFSFSCSLATRFGSASNICASSLDSYDEVVKKYKKAKSNLQILKRLGAILLHGVDATKLQLHPDLNRRRYDRVIFNFPHAGFHGKESDPYLIQKHRKLVSGFFHGASHMLRDTGEIHVSHKNKAPFCHWNLEELARRCSLVLIQRVAFEKRDYPGNENKRGDGSRCDQPFPLGDCNTFRFHVAKELYTEKAKSREAKERESKHRRRQERFLECSHRVNRVSSEIHNGELGRVLPRARTSSPHRHTEEPPPKRRCLLCQDFEVHQACQEPFPKRSHRVNGVFMGFIKCKDEKC</sequence>
<feature type="domain" description="25S rRNA (uridine-N(3))-methyltransferase BMT5-like" evidence="1">
    <location>
        <begin position="41"/>
        <end position="206"/>
    </location>
</feature>